<accession>A0AC35GP30</accession>
<reference evidence="2" key="1">
    <citation type="submission" date="2022-11" db="UniProtKB">
        <authorList>
            <consortium name="WormBaseParasite"/>
        </authorList>
    </citation>
    <scope>IDENTIFICATION</scope>
</reference>
<evidence type="ECO:0000313" key="1">
    <source>
        <dbReference type="Proteomes" id="UP000887580"/>
    </source>
</evidence>
<organism evidence="1 2">
    <name type="scientific">Panagrolaimus sp. PS1159</name>
    <dbReference type="NCBI Taxonomy" id="55785"/>
    <lineage>
        <taxon>Eukaryota</taxon>
        <taxon>Metazoa</taxon>
        <taxon>Ecdysozoa</taxon>
        <taxon>Nematoda</taxon>
        <taxon>Chromadorea</taxon>
        <taxon>Rhabditida</taxon>
        <taxon>Tylenchina</taxon>
        <taxon>Panagrolaimomorpha</taxon>
        <taxon>Panagrolaimoidea</taxon>
        <taxon>Panagrolaimidae</taxon>
        <taxon>Panagrolaimus</taxon>
    </lineage>
</organism>
<name>A0AC35GP30_9BILA</name>
<dbReference type="WBParaSite" id="PS1159_v2.g7150.t1">
    <property type="protein sequence ID" value="PS1159_v2.g7150.t1"/>
    <property type="gene ID" value="PS1159_v2.g7150"/>
</dbReference>
<proteinExistence type="predicted"/>
<protein>
    <submittedName>
        <fullName evidence="2">RRM domain-containing protein</fullName>
    </submittedName>
</protein>
<dbReference type="Proteomes" id="UP000887580">
    <property type="component" value="Unplaced"/>
</dbReference>
<sequence length="307" mass="33972">MWSSSPPPSTSFFTDPLLSPYLFDSLSLHPRKDHNKNNDTFCSNSSSASHCESFEDSASTSSTLYSLKVFLGGLPRGTTKVQVLLNFQKNGVVNVEMQGQAGNYCFIIFKSESCCQKFLKGCVSSGDDRLFYPFSVDVFSSRKNMVEVKPFKLVDAHYGICLDSTEAVANDQTIFVGGIPRDTTAETLAKKLEAKFGGVAEVSIDLDSDTMYPRGTAMVIFKAKGAALKAVSSRILIMKQGQKYRLIELKPFLEMDKPCSLCKTDGPAVFCSECNMVMGECCWNAQHSDKMNHKKIGRGTFYTIRCR</sequence>
<evidence type="ECO:0000313" key="2">
    <source>
        <dbReference type="WBParaSite" id="PS1159_v2.g7150.t1"/>
    </source>
</evidence>